<reference evidence="6" key="1">
    <citation type="journal article" date="2010" name="Science">
        <title>Plasticity of animal genome architecture unmasked by rapid evolution of a pelagic tunicate.</title>
        <authorList>
            <person name="Denoeud F."/>
            <person name="Henriet S."/>
            <person name="Mungpakdee S."/>
            <person name="Aury J.M."/>
            <person name="Da Silva C."/>
            <person name="Brinkmann H."/>
            <person name="Mikhaleva J."/>
            <person name="Olsen L.C."/>
            <person name="Jubin C."/>
            <person name="Canestro C."/>
            <person name="Bouquet J.M."/>
            <person name="Danks G."/>
            <person name="Poulain J."/>
            <person name="Campsteijn C."/>
            <person name="Adamski M."/>
            <person name="Cross I."/>
            <person name="Yadetie F."/>
            <person name="Muffato M."/>
            <person name="Louis A."/>
            <person name="Butcher S."/>
            <person name="Tsagkogeorga G."/>
            <person name="Konrad A."/>
            <person name="Singh S."/>
            <person name="Jensen M.F."/>
            <person name="Cong E.H."/>
            <person name="Eikeseth-Otteraa H."/>
            <person name="Noel B."/>
            <person name="Anthouard V."/>
            <person name="Porcel B.M."/>
            <person name="Kachouri-Lafond R."/>
            <person name="Nishino A."/>
            <person name="Ugolini M."/>
            <person name="Chourrout P."/>
            <person name="Nishida H."/>
            <person name="Aasland R."/>
            <person name="Huzurbazar S."/>
            <person name="Westhof E."/>
            <person name="Delsuc F."/>
            <person name="Lehrach H."/>
            <person name="Reinhardt R."/>
            <person name="Weissenbach J."/>
            <person name="Roy S.W."/>
            <person name="Artiguenave F."/>
            <person name="Postlethwait J.H."/>
            <person name="Manak J.R."/>
            <person name="Thompson E.M."/>
            <person name="Jaillon O."/>
            <person name="Du Pasquier L."/>
            <person name="Boudinot P."/>
            <person name="Liberles D.A."/>
            <person name="Volff J.N."/>
            <person name="Philippe H."/>
            <person name="Lenhard B."/>
            <person name="Roest Crollius H."/>
            <person name="Wincker P."/>
            <person name="Chourrout D."/>
        </authorList>
    </citation>
    <scope>NUCLEOTIDE SEQUENCE [LARGE SCALE GENOMIC DNA]</scope>
</reference>
<dbReference type="PANTHER" id="PTHR16193">
    <property type="entry name" value="TETRATRICOPEPTIDE REPEAT PROTEIN 27"/>
    <property type="match status" value="1"/>
</dbReference>
<evidence type="ECO:0000256" key="4">
    <source>
        <dbReference type="ARBA" id="ARBA00024124"/>
    </source>
</evidence>
<dbReference type="Pfam" id="PF13432">
    <property type="entry name" value="TPR_16"/>
    <property type="match status" value="1"/>
</dbReference>
<dbReference type="EMBL" id="FN653015">
    <property type="protein sequence ID" value="CBY20271.1"/>
    <property type="molecule type" value="Genomic_DNA"/>
</dbReference>
<dbReference type="InterPro" id="IPR019734">
    <property type="entry name" value="TPR_rpt"/>
</dbReference>
<dbReference type="SMART" id="SM00028">
    <property type="entry name" value="TPR"/>
    <property type="match status" value="4"/>
</dbReference>
<evidence type="ECO:0000313" key="6">
    <source>
        <dbReference type="EMBL" id="CBY20271.1"/>
    </source>
</evidence>
<dbReference type="InterPro" id="IPR044244">
    <property type="entry name" value="TTC27/Emw1"/>
</dbReference>
<name>E4WR90_OIKDI</name>
<keyword evidence="1" id="KW-0677">Repeat</keyword>
<dbReference type="Proteomes" id="UP000001307">
    <property type="component" value="Unassembled WGS sequence"/>
</dbReference>
<dbReference type="SUPFAM" id="SSF48452">
    <property type="entry name" value="TPR-like"/>
    <property type="match status" value="1"/>
</dbReference>
<evidence type="ECO:0000256" key="1">
    <source>
        <dbReference type="ARBA" id="ARBA00022737"/>
    </source>
</evidence>
<dbReference type="InterPro" id="IPR011990">
    <property type="entry name" value="TPR-like_helical_dom_sf"/>
</dbReference>
<dbReference type="Gene3D" id="1.25.40.10">
    <property type="entry name" value="Tetratricopeptide repeat domain"/>
    <property type="match status" value="1"/>
</dbReference>
<evidence type="ECO:0000256" key="2">
    <source>
        <dbReference type="ARBA" id="ARBA00022803"/>
    </source>
</evidence>
<evidence type="ECO:0000313" key="7">
    <source>
        <dbReference type="Proteomes" id="UP000001307"/>
    </source>
</evidence>
<feature type="repeat" description="TPR" evidence="5">
    <location>
        <begin position="461"/>
        <end position="494"/>
    </location>
</feature>
<dbReference type="OrthoDB" id="1936594at2759"/>
<protein>
    <recommendedName>
        <fullName evidence="4">Tetratricopeptide repeat protein 27</fullName>
    </recommendedName>
</protein>
<accession>E4WR90</accession>
<dbReference type="PANTHER" id="PTHR16193:SF0">
    <property type="entry name" value="TETRATRICOPEPTIDE REPEAT PROTEIN 27"/>
    <property type="match status" value="1"/>
</dbReference>
<gene>
    <name evidence="6" type="ORF">GSOID_T00000258001</name>
</gene>
<evidence type="ECO:0000256" key="5">
    <source>
        <dbReference type="PROSITE-ProRule" id="PRU00339"/>
    </source>
</evidence>
<sequence length="768" mass="86950">MESYLEQIHGKSDITISRQISLLPATRELSEGFNLDVGIAAMELFVRENFTGPSSFSNFPRWAQAKETIHIDGEPTSPLAVGIPLLLYAKQVFDAIMKETQEEVVKAVTHWWLWRYAQVMQQIVGSDKCPSLLKLFSEAFSFIQKSSIISDSGTKLLFLIEAAHTTLDFYQYEAAVTCINEFQSFYGKKFSHSGALGKRTRFQQDSLAQLYLKVENDEGKKLEKSKFDCVRKNGSKVLDVALEDEAVMSRIKFEDESIEEAMGAITPLGHAGVLAKLTVDMKTKPVREKLNEEEQLAMVDFVLANPRCASYFTVAEALRYRSKLEVYKFSQVERGMKQLQAINDLYLNSKEDEDIPLEFFFASKVAPRWVLRKELCDSYIKLGLAKAALDEFLALEMFEDTCYCYIASDMNKQAEELADKCIARDDFDDLRKANFWCIKGDIHNSVEFYETAWELSNKRHARSMRSLGALFVHLKRYDEAASALRNALDLNHLQPGTWFAHGCASLVCGDYKGAAKSFRRCVTLEYDNFEAWANLANAELKAGNKPAAHRSLAEAIKCNYQKWELWENFLTISTDCGDFNGAIRAYSKLLDIHPKKNFQDVPVLRIITQAIAENLSDYADKPARNELTRMKELLHKIVSAKPSFQEAWSCYAEIAMIDDPSQKDMLKVLSNRATVLQKAIRALMANKNWHLEESKCNQLCNIVQDLAIIGISDLEGATRLFGGPSRLVLKSFAVKLKKALDEIENEILLATEKIITSAIKTIETRLSG</sequence>
<dbReference type="InParanoid" id="E4WR90"/>
<organism evidence="6">
    <name type="scientific">Oikopleura dioica</name>
    <name type="common">Tunicate</name>
    <dbReference type="NCBI Taxonomy" id="34765"/>
    <lineage>
        <taxon>Eukaryota</taxon>
        <taxon>Metazoa</taxon>
        <taxon>Chordata</taxon>
        <taxon>Tunicata</taxon>
        <taxon>Appendicularia</taxon>
        <taxon>Copelata</taxon>
        <taxon>Oikopleuridae</taxon>
        <taxon>Oikopleura</taxon>
    </lineage>
</organism>
<comment type="similarity">
    <text evidence="3">Belongs to the TTC27 family.</text>
</comment>
<proteinExistence type="inferred from homology"/>
<dbReference type="PROSITE" id="PS50005">
    <property type="entry name" value="TPR"/>
    <property type="match status" value="1"/>
</dbReference>
<keyword evidence="2 5" id="KW-0802">TPR repeat</keyword>
<keyword evidence="7" id="KW-1185">Reference proteome</keyword>
<evidence type="ECO:0000256" key="3">
    <source>
        <dbReference type="ARBA" id="ARBA00024020"/>
    </source>
</evidence>
<dbReference type="AlphaFoldDB" id="E4WR90"/>